<dbReference type="GO" id="GO:0008270">
    <property type="term" value="F:zinc ion binding"/>
    <property type="evidence" value="ECO:0007669"/>
    <property type="project" value="UniProtKB-KW"/>
</dbReference>
<dbReference type="PROSITE" id="PS50089">
    <property type="entry name" value="ZF_RING_2"/>
    <property type="match status" value="1"/>
</dbReference>
<keyword evidence="1" id="KW-0479">Metal-binding</keyword>
<evidence type="ECO:0000256" key="2">
    <source>
        <dbReference type="ARBA" id="ARBA00022771"/>
    </source>
</evidence>
<feature type="domain" description="RING-type" evidence="5">
    <location>
        <begin position="10"/>
        <end position="50"/>
    </location>
</feature>
<evidence type="ECO:0000313" key="8">
    <source>
        <dbReference type="Proteomes" id="UP001634394"/>
    </source>
</evidence>
<accession>A0ABD3WZD7</accession>
<dbReference type="SUPFAM" id="SSF57850">
    <property type="entry name" value="RING/U-box"/>
    <property type="match status" value="1"/>
</dbReference>
<dbReference type="PANTHER" id="PTHR25462">
    <property type="entry name" value="BONUS, ISOFORM C-RELATED"/>
    <property type="match status" value="1"/>
</dbReference>
<dbReference type="AlphaFoldDB" id="A0ABD3WZD7"/>
<comment type="caution">
    <text evidence="7">The sequence shown here is derived from an EMBL/GenBank/DDBJ whole genome shotgun (WGS) entry which is preliminary data.</text>
</comment>
<name>A0ABD3WZD7_SINWO</name>
<dbReference type="Gene3D" id="3.30.40.10">
    <property type="entry name" value="Zinc/RING finger domain, C3HC4 (zinc finger)"/>
    <property type="match status" value="1"/>
</dbReference>
<dbReference type="Pfam" id="PF00643">
    <property type="entry name" value="zf-B_box"/>
    <property type="match status" value="1"/>
</dbReference>
<dbReference type="InterPro" id="IPR001841">
    <property type="entry name" value="Znf_RING"/>
</dbReference>
<gene>
    <name evidence="7" type="ORF">ACJMK2_031632</name>
</gene>
<evidence type="ECO:0000313" key="7">
    <source>
        <dbReference type="EMBL" id="KAL3879332.1"/>
    </source>
</evidence>
<evidence type="ECO:0000256" key="4">
    <source>
        <dbReference type="PROSITE-ProRule" id="PRU00024"/>
    </source>
</evidence>
<organism evidence="7 8">
    <name type="scientific">Sinanodonta woodiana</name>
    <name type="common">Chinese pond mussel</name>
    <name type="synonym">Anodonta woodiana</name>
    <dbReference type="NCBI Taxonomy" id="1069815"/>
    <lineage>
        <taxon>Eukaryota</taxon>
        <taxon>Metazoa</taxon>
        <taxon>Spiralia</taxon>
        <taxon>Lophotrochozoa</taxon>
        <taxon>Mollusca</taxon>
        <taxon>Bivalvia</taxon>
        <taxon>Autobranchia</taxon>
        <taxon>Heteroconchia</taxon>
        <taxon>Palaeoheterodonta</taxon>
        <taxon>Unionida</taxon>
        <taxon>Unionoidea</taxon>
        <taxon>Unionidae</taxon>
        <taxon>Unioninae</taxon>
        <taxon>Sinanodonta</taxon>
    </lineage>
</organism>
<dbReference type="SMART" id="SM00184">
    <property type="entry name" value="RING"/>
    <property type="match status" value="1"/>
</dbReference>
<dbReference type="PROSITE" id="PS50119">
    <property type="entry name" value="ZF_BBOX"/>
    <property type="match status" value="1"/>
</dbReference>
<keyword evidence="3" id="KW-0862">Zinc</keyword>
<dbReference type="InterPro" id="IPR000315">
    <property type="entry name" value="Znf_B-box"/>
</dbReference>
<evidence type="ECO:0000256" key="1">
    <source>
        <dbReference type="ARBA" id="ARBA00022723"/>
    </source>
</evidence>
<evidence type="ECO:0000259" key="6">
    <source>
        <dbReference type="PROSITE" id="PS50119"/>
    </source>
</evidence>
<keyword evidence="2 4" id="KW-0863">Zinc-finger</keyword>
<protein>
    <submittedName>
        <fullName evidence="7">Uncharacterized protein</fullName>
    </submittedName>
</protein>
<dbReference type="Gene3D" id="3.30.160.60">
    <property type="entry name" value="Classic Zinc Finger"/>
    <property type="match status" value="1"/>
</dbReference>
<evidence type="ECO:0000259" key="5">
    <source>
        <dbReference type="PROSITE" id="PS50089"/>
    </source>
</evidence>
<dbReference type="InterPro" id="IPR047153">
    <property type="entry name" value="TRIM45/56/19-like"/>
</dbReference>
<dbReference type="InterPro" id="IPR027370">
    <property type="entry name" value="Znf-RING_euk"/>
</dbReference>
<dbReference type="PROSITE" id="PS00518">
    <property type="entry name" value="ZF_RING_1"/>
    <property type="match status" value="1"/>
</dbReference>
<dbReference type="EMBL" id="JBJQND010000004">
    <property type="protein sequence ID" value="KAL3879332.1"/>
    <property type="molecule type" value="Genomic_DNA"/>
</dbReference>
<keyword evidence="8" id="KW-1185">Reference proteome</keyword>
<dbReference type="Proteomes" id="UP001634394">
    <property type="component" value="Unassembled WGS sequence"/>
</dbReference>
<dbReference type="InterPro" id="IPR017907">
    <property type="entry name" value="Znf_RING_CS"/>
</dbReference>
<reference evidence="7 8" key="1">
    <citation type="submission" date="2024-11" db="EMBL/GenBank/DDBJ databases">
        <title>Chromosome-level genome assembly of the freshwater bivalve Anodonta woodiana.</title>
        <authorList>
            <person name="Chen X."/>
        </authorList>
    </citation>
    <scope>NUCLEOTIDE SEQUENCE [LARGE SCALE GENOMIC DNA]</scope>
    <source>
        <strain evidence="7">MN2024</strain>
        <tissue evidence="7">Gills</tissue>
    </source>
</reference>
<dbReference type="InterPro" id="IPR013083">
    <property type="entry name" value="Znf_RING/FYVE/PHD"/>
</dbReference>
<proteinExistence type="predicted"/>
<dbReference type="Pfam" id="PF13445">
    <property type="entry name" value="zf-RING_UBOX"/>
    <property type="match status" value="1"/>
</dbReference>
<sequence length="321" mass="37256">MDSEENATSCSVCREIYSDPRSLPCGHSFCLKCLEGVAGNNRRFPCPVCRFDVDLRYTKVDDLPKNYVLCNVIEALYKKHPSMCLDHNKSLDLFCQGCDLVICSKCSTMKHRRHDIEYIEQIYIERYKELGACQESTKRLASMTQDKSDAVQKSRIITENNIDSIRKIVENTFKKWNDALQNQHDAIFSYLHQERDQRRHVFFEAERILAGSMTTVTGLDTKINKLRNKGAVLVVQVLVHLLWITWSNRLEDTERKIVQDIETCFTPPDSLEIEVSAPWIDEAISNIKLIDMKQTQAKRGQQKIAEIKEENIIMKRLRIIH</sequence>
<feature type="domain" description="B box-type" evidence="6">
    <location>
        <begin position="79"/>
        <end position="119"/>
    </location>
</feature>
<evidence type="ECO:0000256" key="3">
    <source>
        <dbReference type="ARBA" id="ARBA00022833"/>
    </source>
</evidence>
<dbReference type="PANTHER" id="PTHR25462:SF296">
    <property type="entry name" value="MEIOTIC P26, ISOFORM F"/>
    <property type="match status" value="1"/>
</dbReference>
<dbReference type="SUPFAM" id="SSF57845">
    <property type="entry name" value="B-box zinc-binding domain"/>
    <property type="match status" value="1"/>
</dbReference>